<dbReference type="AlphaFoldDB" id="A0A9P5A5K6"/>
<comment type="caution">
    <text evidence="3">The sequence shown here is derived from an EMBL/GenBank/DDBJ whole genome shotgun (WGS) entry which is preliminary data.</text>
</comment>
<dbReference type="OrthoDB" id="443402at2759"/>
<dbReference type="Pfam" id="PF24883">
    <property type="entry name" value="NPHP3_N"/>
    <property type="match status" value="1"/>
</dbReference>
<dbReference type="PANTHER" id="PTHR10039">
    <property type="entry name" value="AMELOGENIN"/>
    <property type="match status" value="1"/>
</dbReference>
<accession>A0A9P5A5K6</accession>
<evidence type="ECO:0000313" key="3">
    <source>
        <dbReference type="EMBL" id="KAF4331973.1"/>
    </source>
</evidence>
<sequence>MEALGLASNIISFIELGFKIVSTARDYSGNTPISELAALVDELAPILDLPRDATTENELTALRRQAYDATKDTVEIAEKLYKSMHAPLWMRPVQRVRAARFTKQIHIKLEQISALRESILSIISRQRRDGVQQIQESPDFQELDAYGKATVTALLEQYLVSKNEIEAVRCFESTRRLMRHLQMSTGAENVQDLESPSTQAYTVKDERILAADRALLELLQYRVMDNREATITEAFESSYQSSLVRAAFFFWRNGTRLEKSEEGLWRSLLYSALNQQPQLMPIMFPREWALLYWSACEAWGEDSISESGLGAWQVRELKQAFRRLASQDAIPSKLFILIDGIDEYQNNERGDNYTTIIEFITDVSTSDNVKALISSRPLEAFDRSNLQPSLTLHELNHGDIERYVRDVFKQDSLFQTNRATDNEMAEVVINYILSEPQGVFLWAVLSARAVKSKLARGITLREIALNLSGELAPALGNLYRSIWEGMDNIAKAQASQILQIMLAGKEIKRSWLDNDEEALRLIDLALGLGNPNETINALITPWHSIQSKVKDRCNSIATGFMKTWPRFITIANPRKGERKWNPSLRIRCCHRGEPFNPGDSGDPHIHQDSDTGKYHDLLAELDRTIEHHHKILQQDIDKNYLPTVLQDHRRTVAISDRGRDSQYAHPHSWNDSFLSLAVQFGLQNYIKSQLSSESSSKALKIKKGRPLLHYALHPSLPPVMAEETLITPDVIQMLLAHGAHLNHKFEGRTCWEDALLWQYNTFAKREGRVASETGGTTEDIQRVAETRAEIFGILLEAHADVRATIMTEKGERIPAKESIP</sequence>
<proteinExistence type="predicted"/>
<organism evidence="3 4">
    <name type="scientific">Fusarium beomiforme</name>
    <dbReference type="NCBI Taxonomy" id="44412"/>
    <lineage>
        <taxon>Eukaryota</taxon>
        <taxon>Fungi</taxon>
        <taxon>Dikarya</taxon>
        <taxon>Ascomycota</taxon>
        <taxon>Pezizomycotina</taxon>
        <taxon>Sordariomycetes</taxon>
        <taxon>Hypocreomycetidae</taxon>
        <taxon>Hypocreales</taxon>
        <taxon>Nectriaceae</taxon>
        <taxon>Fusarium</taxon>
        <taxon>Fusarium burgessii species complex</taxon>
    </lineage>
</organism>
<feature type="domain" description="Nephrocystin 3-like N-terminal" evidence="2">
    <location>
        <begin position="240"/>
        <end position="376"/>
    </location>
</feature>
<reference evidence="3" key="2">
    <citation type="submission" date="2020-02" db="EMBL/GenBank/DDBJ databases">
        <title>Identification and distribution of gene clusters putatively required for synthesis of sphingolipid metabolism inhibitors in phylogenetically diverse species of the filamentous fungus Fusarium.</title>
        <authorList>
            <person name="Kim H.-S."/>
            <person name="Busman M."/>
            <person name="Brown D.W."/>
            <person name="Divon H."/>
            <person name="Uhlig S."/>
            <person name="Proctor R.H."/>
        </authorList>
    </citation>
    <scope>NUCLEOTIDE SEQUENCE</scope>
    <source>
        <strain evidence="3">NRRL 25174</strain>
    </source>
</reference>
<dbReference type="Proteomes" id="UP000730481">
    <property type="component" value="Unassembled WGS sequence"/>
</dbReference>
<evidence type="ECO:0000259" key="2">
    <source>
        <dbReference type="Pfam" id="PF24883"/>
    </source>
</evidence>
<dbReference type="EMBL" id="PVQB02001272">
    <property type="protein sequence ID" value="KAF4331973.1"/>
    <property type="molecule type" value="Genomic_DNA"/>
</dbReference>
<keyword evidence="4" id="KW-1185">Reference proteome</keyword>
<name>A0A9P5A5K6_9HYPO</name>
<reference evidence="3" key="1">
    <citation type="journal article" date="2017" name="Mycologia">
        <title>Fusarium algeriense, sp. nov., a novel toxigenic crown rot pathogen of durum wheat from Algeria is nested in the Fusarium burgessii species complex.</title>
        <authorList>
            <person name="Laraba I."/>
            <person name="Keddad A."/>
            <person name="Boureghda H."/>
            <person name="Abdallah N."/>
            <person name="Vaughan M.M."/>
            <person name="Proctor R.H."/>
            <person name="Busman M."/>
            <person name="O'Donnell K."/>
        </authorList>
    </citation>
    <scope>NUCLEOTIDE SEQUENCE</scope>
    <source>
        <strain evidence="3">NRRL 25174</strain>
    </source>
</reference>
<evidence type="ECO:0000313" key="4">
    <source>
        <dbReference type="Proteomes" id="UP000730481"/>
    </source>
</evidence>
<evidence type="ECO:0000256" key="1">
    <source>
        <dbReference type="ARBA" id="ARBA00022737"/>
    </source>
</evidence>
<protein>
    <submittedName>
        <fullName evidence="3">Small s</fullName>
    </submittedName>
</protein>
<gene>
    <name evidence="3" type="ORF">FBEOM_14240</name>
</gene>
<dbReference type="InterPro" id="IPR056884">
    <property type="entry name" value="NPHP3-like_N"/>
</dbReference>
<dbReference type="PANTHER" id="PTHR10039:SF5">
    <property type="entry name" value="NACHT DOMAIN-CONTAINING PROTEIN"/>
    <property type="match status" value="1"/>
</dbReference>
<keyword evidence="1" id="KW-0677">Repeat</keyword>